<dbReference type="AlphaFoldDB" id="A0A429MIR3"/>
<organism evidence="1 2">
    <name type="scientific">Acinetobacter baumannii</name>
    <dbReference type="NCBI Taxonomy" id="470"/>
    <lineage>
        <taxon>Bacteria</taxon>
        <taxon>Pseudomonadati</taxon>
        <taxon>Pseudomonadota</taxon>
        <taxon>Gammaproteobacteria</taxon>
        <taxon>Moraxellales</taxon>
        <taxon>Moraxellaceae</taxon>
        <taxon>Acinetobacter</taxon>
        <taxon>Acinetobacter calcoaceticus/baumannii complex</taxon>
    </lineage>
</organism>
<protein>
    <submittedName>
        <fullName evidence="1">(P)ppGpp synthetase</fullName>
    </submittedName>
</protein>
<evidence type="ECO:0000313" key="1">
    <source>
        <dbReference type="EMBL" id="RSR30520.1"/>
    </source>
</evidence>
<name>A0A429MIR3_ACIBA</name>
<dbReference type="Proteomes" id="UP000280073">
    <property type="component" value="Unassembled WGS sequence"/>
</dbReference>
<comment type="caution">
    <text evidence="1">The sequence shown here is derived from an EMBL/GenBank/DDBJ whole genome shotgun (WGS) entry which is preliminary data.</text>
</comment>
<evidence type="ECO:0000313" key="2">
    <source>
        <dbReference type="Proteomes" id="UP000280073"/>
    </source>
</evidence>
<reference evidence="1 2" key="1">
    <citation type="submission" date="2018-10" db="EMBL/GenBank/DDBJ databases">
        <title>GWAS and RNA-Seq identify cryptic mechanisms of antimicrobial resistance in Acinetobacter baumannii.</title>
        <authorList>
            <person name="Sahl J.W."/>
        </authorList>
    </citation>
    <scope>NUCLEOTIDE SEQUENCE [LARGE SCALE GENOMIC DNA]</scope>
    <source>
        <strain evidence="1 2">TG28175</strain>
    </source>
</reference>
<proteinExistence type="predicted"/>
<gene>
    <name evidence="1" type="ORF">EA686_25415</name>
</gene>
<sequence>KQEHDVDIVLVSVGDMKAIKKAYPNYFLDTNQFIKEMQSAFKKYT</sequence>
<accession>A0A429MIR3</accession>
<feature type="non-terminal residue" evidence="1">
    <location>
        <position position="1"/>
    </location>
</feature>
<dbReference type="EMBL" id="RFDI01002022">
    <property type="protein sequence ID" value="RSR30520.1"/>
    <property type="molecule type" value="Genomic_DNA"/>
</dbReference>